<feature type="region of interest" description="Disordered" evidence="1">
    <location>
        <begin position="1"/>
        <end position="50"/>
    </location>
</feature>
<accession>A0ABN2QHN2</accession>
<sequence>MTSRTTLGQAKLAPWVRGSAPETTPPDLGEGAKHRAGSGQSGQASNARRSFDTADALQPAEVVHPELPFLFLGPTQLDRWRGNALVHLGADEAISHLEALLDAMPAEFVRARGATYVDLALAYGAAGDREAAETYARQARRIISEVCSVRLRRRLERLVLPGASRLA</sequence>
<comment type="caution">
    <text evidence="2">The sequence shown here is derived from an EMBL/GenBank/DDBJ whole genome shotgun (WGS) entry which is preliminary data.</text>
</comment>
<protein>
    <submittedName>
        <fullName evidence="2">Uncharacterized protein</fullName>
    </submittedName>
</protein>
<dbReference type="EMBL" id="BAAANN010000006">
    <property type="protein sequence ID" value="GAA1951080.1"/>
    <property type="molecule type" value="Genomic_DNA"/>
</dbReference>
<keyword evidence="3" id="KW-1185">Reference proteome</keyword>
<evidence type="ECO:0000313" key="2">
    <source>
        <dbReference type="EMBL" id="GAA1951080.1"/>
    </source>
</evidence>
<reference evidence="2 3" key="1">
    <citation type="journal article" date="2019" name="Int. J. Syst. Evol. Microbiol.">
        <title>The Global Catalogue of Microorganisms (GCM) 10K type strain sequencing project: providing services to taxonomists for standard genome sequencing and annotation.</title>
        <authorList>
            <consortium name="The Broad Institute Genomics Platform"/>
            <consortium name="The Broad Institute Genome Sequencing Center for Infectious Disease"/>
            <person name="Wu L."/>
            <person name="Ma J."/>
        </authorList>
    </citation>
    <scope>NUCLEOTIDE SEQUENCE [LARGE SCALE GENOMIC DNA]</scope>
    <source>
        <strain evidence="2 3">JCM 14545</strain>
    </source>
</reference>
<dbReference type="RefSeq" id="WP_344415909.1">
    <property type="nucleotide sequence ID" value="NZ_BAAANN010000006.1"/>
</dbReference>
<gene>
    <name evidence="2" type="ORF">GCM10009754_19850</name>
</gene>
<organism evidence="2 3">
    <name type="scientific">Amycolatopsis minnesotensis</name>
    <dbReference type="NCBI Taxonomy" id="337894"/>
    <lineage>
        <taxon>Bacteria</taxon>
        <taxon>Bacillati</taxon>
        <taxon>Actinomycetota</taxon>
        <taxon>Actinomycetes</taxon>
        <taxon>Pseudonocardiales</taxon>
        <taxon>Pseudonocardiaceae</taxon>
        <taxon>Amycolatopsis</taxon>
    </lineage>
</organism>
<evidence type="ECO:0000256" key="1">
    <source>
        <dbReference type="SAM" id="MobiDB-lite"/>
    </source>
</evidence>
<evidence type="ECO:0000313" key="3">
    <source>
        <dbReference type="Proteomes" id="UP001501116"/>
    </source>
</evidence>
<dbReference type="InterPro" id="IPR011990">
    <property type="entry name" value="TPR-like_helical_dom_sf"/>
</dbReference>
<dbReference type="Proteomes" id="UP001501116">
    <property type="component" value="Unassembled WGS sequence"/>
</dbReference>
<dbReference type="SUPFAM" id="SSF48452">
    <property type="entry name" value="TPR-like"/>
    <property type="match status" value="1"/>
</dbReference>
<dbReference type="Gene3D" id="1.25.40.10">
    <property type="entry name" value="Tetratricopeptide repeat domain"/>
    <property type="match status" value="1"/>
</dbReference>
<proteinExistence type="predicted"/>
<name>A0ABN2QHN2_9PSEU</name>